<gene>
    <name evidence="3" type="ORF">SAMEA2273136_00496</name>
    <name evidence="2" type="ORF">SAMEA2273443_01674</name>
</gene>
<evidence type="ECO:0000313" key="2">
    <source>
        <dbReference type="EMBL" id="SAA35104.1"/>
    </source>
</evidence>
<keyword evidence="4" id="KW-1185">Reference proteome</keyword>
<name>A0ABD7KCY0_9ENTR</name>
<feature type="transmembrane region" description="Helical" evidence="1">
    <location>
        <begin position="59"/>
        <end position="78"/>
    </location>
</feature>
<accession>A0ABD7KCY0</accession>
<sequence length="83" mass="9552">MKPVNVIFIFSNERIHFLSAIFSIKRYPLNECTRSASGVSRKLAAFICHLRKAARKDKIFNYLPVCLLLIKINVWVIAASRKT</sequence>
<proteinExistence type="predicted"/>
<keyword evidence="1" id="KW-1133">Transmembrane helix</keyword>
<evidence type="ECO:0000313" key="3">
    <source>
        <dbReference type="EMBL" id="SAB42354.1"/>
    </source>
</evidence>
<dbReference type="EMBL" id="FKDK01000005">
    <property type="protein sequence ID" value="SAA35104.1"/>
    <property type="molecule type" value="Genomic_DNA"/>
</dbReference>
<dbReference type="EMBL" id="FKDD01000001">
    <property type="protein sequence ID" value="SAB42354.1"/>
    <property type="molecule type" value="Genomic_DNA"/>
</dbReference>
<comment type="caution">
    <text evidence="3">The sequence shown here is derived from an EMBL/GenBank/DDBJ whole genome shotgun (WGS) entry which is preliminary data.</text>
</comment>
<organism evidence="3 5">
    <name type="scientific">Enterobacter roggenkampii</name>
    <dbReference type="NCBI Taxonomy" id="1812935"/>
    <lineage>
        <taxon>Bacteria</taxon>
        <taxon>Pseudomonadati</taxon>
        <taxon>Pseudomonadota</taxon>
        <taxon>Gammaproteobacteria</taxon>
        <taxon>Enterobacterales</taxon>
        <taxon>Enterobacteriaceae</taxon>
        <taxon>Enterobacter</taxon>
        <taxon>Enterobacter cloacae complex</taxon>
    </lineage>
</organism>
<reference evidence="4 5" key="1">
    <citation type="submission" date="2016-03" db="EMBL/GenBank/DDBJ databases">
        <authorList>
            <consortium name="Pathogen Informatics"/>
        </authorList>
    </citation>
    <scope>NUCLEOTIDE SEQUENCE [LARGE SCALE GENOMIC DNA]</scope>
    <source>
        <strain evidence="4">e2161</strain>
        <strain evidence="2">E2161</strain>
        <strain evidence="3">E264</strain>
        <strain evidence="5">e264</strain>
    </source>
</reference>
<keyword evidence="1" id="KW-0812">Transmembrane</keyword>
<evidence type="ECO:0000256" key="1">
    <source>
        <dbReference type="SAM" id="Phobius"/>
    </source>
</evidence>
<dbReference type="Proteomes" id="UP000077278">
    <property type="component" value="Unassembled WGS sequence"/>
</dbReference>
<keyword evidence="1" id="KW-0472">Membrane</keyword>
<evidence type="ECO:0000313" key="4">
    <source>
        <dbReference type="Proteomes" id="UP000077063"/>
    </source>
</evidence>
<dbReference type="AlphaFoldDB" id="A0ABD7KCY0"/>
<evidence type="ECO:0000313" key="5">
    <source>
        <dbReference type="Proteomes" id="UP000077278"/>
    </source>
</evidence>
<dbReference type="Proteomes" id="UP000077063">
    <property type="component" value="Unassembled WGS sequence"/>
</dbReference>
<protein>
    <submittedName>
        <fullName evidence="3">Uncharacterized protein</fullName>
    </submittedName>
</protein>